<dbReference type="Pfam" id="PF13639">
    <property type="entry name" value="zf-RING_2"/>
    <property type="match status" value="1"/>
</dbReference>
<keyword evidence="3" id="KW-0808">Transferase</keyword>
<evidence type="ECO:0000256" key="2">
    <source>
        <dbReference type="ARBA" id="ARBA00012483"/>
    </source>
</evidence>
<dbReference type="SMART" id="SM00184">
    <property type="entry name" value="RING"/>
    <property type="match status" value="1"/>
</dbReference>
<evidence type="ECO:0000256" key="8">
    <source>
        <dbReference type="PROSITE-ProRule" id="PRU00175"/>
    </source>
</evidence>
<evidence type="ECO:0000313" key="10">
    <source>
        <dbReference type="EMBL" id="KAG6519594.1"/>
    </source>
</evidence>
<comment type="caution">
    <text evidence="10">The sequence shown here is derived from an EMBL/GenBank/DDBJ whole genome shotgun (WGS) entry which is preliminary data.</text>
</comment>
<dbReference type="GO" id="GO:0061630">
    <property type="term" value="F:ubiquitin protein ligase activity"/>
    <property type="evidence" value="ECO:0007669"/>
    <property type="project" value="UniProtKB-EC"/>
</dbReference>
<evidence type="ECO:0000313" key="11">
    <source>
        <dbReference type="Proteomes" id="UP000734854"/>
    </source>
</evidence>
<protein>
    <recommendedName>
        <fullName evidence="2">RING-type E3 ubiquitin transferase</fullName>
        <ecNumber evidence="2">2.3.2.27</ecNumber>
    </recommendedName>
</protein>
<dbReference type="InterPro" id="IPR013083">
    <property type="entry name" value="Znf_RING/FYVE/PHD"/>
</dbReference>
<keyword evidence="7" id="KW-0862">Zinc</keyword>
<dbReference type="PROSITE" id="PS50089">
    <property type="entry name" value="ZF_RING_2"/>
    <property type="match status" value="1"/>
</dbReference>
<dbReference type="PANTHER" id="PTHR15710">
    <property type="entry name" value="E3 UBIQUITIN-PROTEIN LIGASE PRAJA"/>
    <property type="match status" value="1"/>
</dbReference>
<gene>
    <name evidence="10" type="ORF">ZIOFF_023088</name>
</gene>
<evidence type="ECO:0000256" key="4">
    <source>
        <dbReference type="ARBA" id="ARBA00022723"/>
    </source>
</evidence>
<evidence type="ECO:0000256" key="5">
    <source>
        <dbReference type="ARBA" id="ARBA00022771"/>
    </source>
</evidence>
<organism evidence="10 11">
    <name type="scientific">Zingiber officinale</name>
    <name type="common">Ginger</name>
    <name type="synonym">Amomum zingiber</name>
    <dbReference type="NCBI Taxonomy" id="94328"/>
    <lineage>
        <taxon>Eukaryota</taxon>
        <taxon>Viridiplantae</taxon>
        <taxon>Streptophyta</taxon>
        <taxon>Embryophyta</taxon>
        <taxon>Tracheophyta</taxon>
        <taxon>Spermatophyta</taxon>
        <taxon>Magnoliopsida</taxon>
        <taxon>Liliopsida</taxon>
        <taxon>Zingiberales</taxon>
        <taxon>Zingiberaceae</taxon>
        <taxon>Zingiber</taxon>
    </lineage>
</organism>
<keyword evidence="4" id="KW-0479">Metal-binding</keyword>
<keyword evidence="5 8" id="KW-0863">Zinc-finger</keyword>
<dbReference type="GO" id="GO:0008270">
    <property type="term" value="F:zinc ion binding"/>
    <property type="evidence" value="ECO:0007669"/>
    <property type="project" value="UniProtKB-KW"/>
</dbReference>
<reference evidence="10 11" key="1">
    <citation type="submission" date="2020-08" db="EMBL/GenBank/DDBJ databases">
        <title>Plant Genome Project.</title>
        <authorList>
            <person name="Zhang R.-G."/>
        </authorList>
    </citation>
    <scope>NUCLEOTIDE SEQUENCE [LARGE SCALE GENOMIC DNA]</scope>
    <source>
        <tissue evidence="10">Rhizome</tissue>
    </source>
</reference>
<dbReference type="SUPFAM" id="SSF57850">
    <property type="entry name" value="RING/U-box"/>
    <property type="match status" value="1"/>
</dbReference>
<dbReference type="FunFam" id="3.30.40.10:FF:000127">
    <property type="entry name" value="E3 ubiquitin-protein ligase RNF181"/>
    <property type="match status" value="1"/>
</dbReference>
<keyword evidence="6" id="KW-0833">Ubl conjugation pathway</keyword>
<accession>A0A8J5H3T2</accession>
<dbReference type="EC" id="2.3.2.27" evidence="2"/>
<comment type="catalytic activity">
    <reaction evidence="1">
        <text>S-ubiquitinyl-[E2 ubiquitin-conjugating enzyme]-L-cysteine + [acceptor protein]-L-lysine = [E2 ubiquitin-conjugating enzyme]-L-cysteine + N(6)-ubiquitinyl-[acceptor protein]-L-lysine.</text>
        <dbReference type="EC" id="2.3.2.27"/>
    </reaction>
</comment>
<dbReference type="Proteomes" id="UP000734854">
    <property type="component" value="Unassembled WGS sequence"/>
</dbReference>
<dbReference type="Gene3D" id="3.30.40.10">
    <property type="entry name" value="Zinc/RING finger domain, C3HC4 (zinc finger)"/>
    <property type="match status" value="1"/>
</dbReference>
<dbReference type="EMBL" id="JACMSC010000006">
    <property type="protein sequence ID" value="KAG6519594.1"/>
    <property type="molecule type" value="Genomic_DNA"/>
</dbReference>
<proteinExistence type="predicted"/>
<evidence type="ECO:0000256" key="7">
    <source>
        <dbReference type="ARBA" id="ARBA00022833"/>
    </source>
</evidence>
<dbReference type="PANTHER" id="PTHR15710:SF202">
    <property type="entry name" value="RING-TYPE E3 UBIQUITIN TRANSFERASE"/>
    <property type="match status" value="1"/>
</dbReference>
<dbReference type="AlphaFoldDB" id="A0A8J5H3T2"/>
<evidence type="ECO:0000256" key="3">
    <source>
        <dbReference type="ARBA" id="ARBA00022679"/>
    </source>
</evidence>
<name>A0A8J5H3T2_ZINOF</name>
<evidence type="ECO:0000256" key="6">
    <source>
        <dbReference type="ARBA" id="ARBA00022786"/>
    </source>
</evidence>
<dbReference type="InterPro" id="IPR001841">
    <property type="entry name" value="Znf_RING"/>
</dbReference>
<dbReference type="GO" id="GO:0005737">
    <property type="term" value="C:cytoplasm"/>
    <property type="evidence" value="ECO:0007669"/>
    <property type="project" value="TreeGrafter"/>
</dbReference>
<keyword evidence="11" id="KW-1185">Reference proteome</keyword>
<feature type="domain" description="RING-type" evidence="9">
    <location>
        <begin position="258"/>
        <end position="299"/>
    </location>
</feature>
<dbReference type="GO" id="GO:0016567">
    <property type="term" value="P:protein ubiquitination"/>
    <property type="evidence" value="ECO:0007669"/>
    <property type="project" value="TreeGrafter"/>
</dbReference>
<sequence length="416" mass="47579">MASVSDVLVVDLLPRFRSSPAIPRPLDMSGFRVSERLPDADFEGRENDWATDDFLIGTPSIEFSRALQIDSEGPRLVGFESDSESDGQQIDLEDCEELDLEGSGDLGLPCRWECLQLGENRGEQNEDFEWEEVDGRIDERDALGVTIIGEEERSEEVRDLVRDERGDQGDGARWEVLLSAYSFGRNEIDSVDVEAYYVDEQDEFVYTSDNEEAYEVLFEHLADHDSDVKCSPASKTVIESLPSVIFTEEDLANDNAVCAVCKDGILVNEIVKRLPCSHLYHKECILPWLEIRNTCPLCRFELPTDSEHEKLKDRRYEELQLSLCDAALIFDDVKHKPVELYHSMLKCHAKYSSLDCALAFYLVIRRAGFRPTVYNFTYLHKVCNDWSDLLSFSCNFSVIDDNRDRQGEVKYIADRL</sequence>
<evidence type="ECO:0000256" key="1">
    <source>
        <dbReference type="ARBA" id="ARBA00000900"/>
    </source>
</evidence>
<evidence type="ECO:0000259" key="9">
    <source>
        <dbReference type="PROSITE" id="PS50089"/>
    </source>
</evidence>